<dbReference type="Gene3D" id="2.10.260.10">
    <property type="match status" value="1"/>
</dbReference>
<dbReference type="RefSeq" id="WP_301197550.1">
    <property type="nucleotide sequence ID" value="NZ_JAPDPI010000002.1"/>
</dbReference>
<evidence type="ECO:0000259" key="1">
    <source>
        <dbReference type="SMART" id="SM00966"/>
    </source>
</evidence>
<proteinExistence type="predicted"/>
<evidence type="ECO:0000313" key="3">
    <source>
        <dbReference type="Proteomes" id="UP001207408"/>
    </source>
</evidence>
<keyword evidence="3" id="KW-1185">Reference proteome</keyword>
<organism evidence="2 3">
    <name type="scientific">Plebeiibacterium marinum</name>
    <dbReference type="NCBI Taxonomy" id="2992111"/>
    <lineage>
        <taxon>Bacteria</taxon>
        <taxon>Pseudomonadati</taxon>
        <taxon>Bacteroidota</taxon>
        <taxon>Bacteroidia</taxon>
        <taxon>Marinilabiliales</taxon>
        <taxon>Marinilabiliaceae</taxon>
        <taxon>Plebeiibacterium</taxon>
    </lineage>
</organism>
<reference evidence="2" key="1">
    <citation type="submission" date="2022-10" db="EMBL/GenBank/DDBJ databases">
        <authorList>
            <person name="Yu W.X."/>
        </authorList>
    </citation>
    <scope>NUCLEOTIDE SEQUENCE</scope>
    <source>
        <strain evidence="2">D04</strain>
    </source>
</reference>
<evidence type="ECO:0000313" key="2">
    <source>
        <dbReference type="EMBL" id="MCW3804329.1"/>
    </source>
</evidence>
<feature type="domain" description="SpoVT-AbrB" evidence="1">
    <location>
        <begin position="8"/>
        <end position="53"/>
    </location>
</feature>
<keyword evidence="2" id="KW-0238">DNA-binding</keyword>
<gene>
    <name evidence="2" type="ORF">OM074_01765</name>
</gene>
<accession>A0AAE3MB41</accession>
<protein>
    <submittedName>
        <fullName evidence="2">AbrB/MazE/SpoVT family DNA-binding domain-containing protein</fullName>
    </submittedName>
</protein>
<dbReference type="SUPFAM" id="SSF89447">
    <property type="entry name" value="AbrB/MazE/MraZ-like"/>
    <property type="match status" value="1"/>
</dbReference>
<dbReference type="GO" id="GO:0003677">
    <property type="term" value="F:DNA binding"/>
    <property type="evidence" value="ECO:0007669"/>
    <property type="project" value="UniProtKB-KW"/>
</dbReference>
<dbReference type="InterPro" id="IPR037914">
    <property type="entry name" value="SpoVT-AbrB_sf"/>
</dbReference>
<dbReference type="AlphaFoldDB" id="A0AAE3MB41"/>
<dbReference type="EMBL" id="JAPDPI010000002">
    <property type="protein sequence ID" value="MCW3804329.1"/>
    <property type="molecule type" value="Genomic_DNA"/>
</dbReference>
<name>A0AAE3MB41_9BACT</name>
<dbReference type="SMART" id="SM00966">
    <property type="entry name" value="SpoVT_AbrB"/>
    <property type="match status" value="1"/>
</dbReference>
<dbReference type="Proteomes" id="UP001207408">
    <property type="component" value="Unassembled WGS sequence"/>
</dbReference>
<dbReference type="InterPro" id="IPR007159">
    <property type="entry name" value="SpoVT-AbrB_dom"/>
</dbReference>
<comment type="caution">
    <text evidence="2">The sequence shown here is derived from an EMBL/GenBank/DDBJ whole genome shotgun (WGS) entry which is preliminary data.</text>
</comment>
<sequence length="86" mass="10099">MRTTVSISKWGNSMALRLPKSILDENHLVEGSKIDIVSEEGKIILKPQLKKIREGWEQAAIEAHQNEDDKIMMDFNNEFDKEEWKW</sequence>
<dbReference type="Pfam" id="PF04014">
    <property type="entry name" value="MazE_antitoxin"/>
    <property type="match status" value="1"/>
</dbReference>